<dbReference type="Proteomes" id="UP001595791">
    <property type="component" value="Unassembled WGS sequence"/>
</dbReference>
<sequence length="69" mass="7857">MSRLLILLVQAYRYTLSPLIGPRCRFTPSCSEYAITALRRHGALRGGWLTIRRLLRCHPWGGCGYDPVP</sequence>
<dbReference type="PANTHER" id="PTHR33383">
    <property type="entry name" value="MEMBRANE PROTEIN INSERTION EFFICIENCY FACTOR-RELATED"/>
    <property type="match status" value="1"/>
</dbReference>
<gene>
    <name evidence="2" type="primary">yidD</name>
    <name evidence="2" type="ORF">ACFOW7_13805</name>
</gene>
<dbReference type="EMBL" id="JBHSBU010000001">
    <property type="protein sequence ID" value="MFC4160412.1"/>
    <property type="molecule type" value="Genomic_DNA"/>
</dbReference>
<keyword evidence="3" id="KW-1185">Reference proteome</keyword>
<keyword evidence="1" id="KW-0472">Membrane</keyword>
<dbReference type="HAMAP" id="MF_00386">
    <property type="entry name" value="UPF0161_YidD"/>
    <property type="match status" value="1"/>
</dbReference>
<comment type="subcellular location">
    <subcellularLocation>
        <location evidence="1">Cell membrane</location>
        <topology evidence="1">Peripheral membrane protein</topology>
        <orientation evidence="1">Cytoplasmic side</orientation>
    </subcellularLocation>
</comment>
<accession>A0ABV8MQF9</accession>
<organism evidence="2 3">
    <name type="scientific">Chitinimonas lacunae</name>
    <dbReference type="NCBI Taxonomy" id="1963018"/>
    <lineage>
        <taxon>Bacteria</taxon>
        <taxon>Pseudomonadati</taxon>
        <taxon>Pseudomonadota</taxon>
        <taxon>Betaproteobacteria</taxon>
        <taxon>Neisseriales</taxon>
        <taxon>Chitinibacteraceae</taxon>
        <taxon>Chitinimonas</taxon>
    </lineage>
</organism>
<keyword evidence="1" id="KW-1003">Cell membrane</keyword>
<dbReference type="Pfam" id="PF01809">
    <property type="entry name" value="YidD"/>
    <property type="match status" value="1"/>
</dbReference>
<evidence type="ECO:0000313" key="3">
    <source>
        <dbReference type="Proteomes" id="UP001595791"/>
    </source>
</evidence>
<comment type="function">
    <text evidence="1">Could be involved in insertion of integral membrane proteins into the membrane.</text>
</comment>
<proteinExistence type="inferred from homology"/>
<protein>
    <recommendedName>
        <fullName evidence="1">Putative membrane protein insertion efficiency factor</fullName>
    </recommendedName>
</protein>
<comment type="caution">
    <text evidence="2">The sequence shown here is derived from an EMBL/GenBank/DDBJ whole genome shotgun (WGS) entry which is preliminary data.</text>
</comment>
<reference evidence="3" key="1">
    <citation type="journal article" date="2019" name="Int. J. Syst. Evol. Microbiol.">
        <title>The Global Catalogue of Microorganisms (GCM) 10K type strain sequencing project: providing services to taxonomists for standard genome sequencing and annotation.</title>
        <authorList>
            <consortium name="The Broad Institute Genomics Platform"/>
            <consortium name="The Broad Institute Genome Sequencing Center for Infectious Disease"/>
            <person name="Wu L."/>
            <person name="Ma J."/>
        </authorList>
    </citation>
    <scope>NUCLEOTIDE SEQUENCE [LARGE SCALE GENOMIC DNA]</scope>
    <source>
        <strain evidence="3">LMG 29894</strain>
    </source>
</reference>
<dbReference type="NCBIfam" id="TIGR00278">
    <property type="entry name" value="membrane protein insertion efficiency factor YidD"/>
    <property type="match status" value="1"/>
</dbReference>
<dbReference type="PANTHER" id="PTHR33383:SF1">
    <property type="entry name" value="MEMBRANE PROTEIN INSERTION EFFICIENCY FACTOR-RELATED"/>
    <property type="match status" value="1"/>
</dbReference>
<dbReference type="RefSeq" id="WP_378165210.1">
    <property type="nucleotide sequence ID" value="NZ_JBHSBU010000001.1"/>
</dbReference>
<comment type="similarity">
    <text evidence="1">Belongs to the UPF0161 family.</text>
</comment>
<dbReference type="InterPro" id="IPR002696">
    <property type="entry name" value="Membr_insert_effic_factor_YidD"/>
</dbReference>
<name>A0ABV8MQF9_9NEIS</name>
<evidence type="ECO:0000256" key="1">
    <source>
        <dbReference type="HAMAP-Rule" id="MF_00386"/>
    </source>
</evidence>
<evidence type="ECO:0000313" key="2">
    <source>
        <dbReference type="EMBL" id="MFC4160412.1"/>
    </source>
</evidence>
<dbReference type="SMART" id="SM01234">
    <property type="entry name" value="Haemolytic"/>
    <property type="match status" value="1"/>
</dbReference>